<evidence type="ECO:0000313" key="2">
    <source>
        <dbReference type="Proteomes" id="UP001362999"/>
    </source>
</evidence>
<comment type="caution">
    <text evidence="1">The sequence shown here is derived from an EMBL/GenBank/DDBJ whole genome shotgun (WGS) entry which is preliminary data.</text>
</comment>
<name>A0AAW0AWX3_9AGAR</name>
<reference evidence="1 2" key="1">
    <citation type="journal article" date="2024" name="J Genomics">
        <title>Draft genome sequencing and assembly of Favolaschia claudopus CIRM-BRFM 2984 isolated from oak limbs.</title>
        <authorList>
            <person name="Navarro D."/>
            <person name="Drula E."/>
            <person name="Chaduli D."/>
            <person name="Cazenave R."/>
            <person name="Ahrendt S."/>
            <person name="Wang J."/>
            <person name="Lipzen A."/>
            <person name="Daum C."/>
            <person name="Barry K."/>
            <person name="Grigoriev I.V."/>
            <person name="Favel A."/>
            <person name="Rosso M.N."/>
            <person name="Martin F."/>
        </authorList>
    </citation>
    <scope>NUCLEOTIDE SEQUENCE [LARGE SCALE GENOMIC DNA]</scope>
    <source>
        <strain evidence="1 2">CIRM-BRFM 2984</strain>
    </source>
</reference>
<evidence type="ECO:0000313" key="1">
    <source>
        <dbReference type="EMBL" id="KAK7017744.1"/>
    </source>
</evidence>
<dbReference type="Proteomes" id="UP001362999">
    <property type="component" value="Unassembled WGS sequence"/>
</dbReference>
<dbReference type="EMBL" id="JAWWNJ010000047">
    <property type="protein sequence ID" value="KAK7017744.1"/>
    <property type="molecule type" value="Genomic_DNA"/>
</dbReference>
<accession>A0AAW0AWX3</accession>
<proteinExistence type="predicted"/>
<dbReference type="InterPro" id="IPR025533">
    <property type="entry name" value="DUF4419"/>
</dbReference>
<dbReference type="PANTHER" id="PTHR31252">
    <property type="entry name" value="DUF4419 DOMAIN-CONTAINING PROTEIN"/>
    <property type="match status" value="1"/>
</dbReference>
<dbReference type="AlphaFoldDB" id="A0AAW0AWX3"/>
<protein>
    <submittedName>
        <fullName evidence="1">Uncharacterized protein</fullName>
    </submittedName>
</protein>
<dbReference type="PANTHER" id="PTHR31252:SF11">
    <property type="entry name" value="DUF4419 DOMAIN-CONTAINING PROTEIN"/>
    <property type="match status" value="1"/>
</dbReference>
<keyword evidence="2" id="KW-1185">Reference proteome</keyword>
<organism evidence="1 2">
    <name type="scientific">Favolaschia claudopus</name>
    <dbReference type="NCBI Taxonomy" id="2862362"/>
    <lineage>
        <taxon>Eukaryota</taxon>
        <taxon>Fungi</taxon>
        <taxon>Dikarya</taxon>
        <taxon>Basidiomycota</taxon>
        <taxon>Agaricomycotina</taxon>
        <taxon>Agaricomycetes</taxon>
        <taxon>Agaricomycetidae</taxon>
        <taxon>Agaricales</taxon>
        <taxon>Marasmiineae</taxon>
        <taxon>Mycenaceae</taxon>
        <taxon>Favolaschia</taxon>
    </lineage>
</organism>
<gene>
    <name evidence="1" type="ORF">R3P38DRAFT_3560173</name>
</gene>
<sequence length="469" mass="51840">MPISFDVAKHSADWVNDRPLERGLTATEVFHQMREGLDDHPVKSIDKLLHFSIADVHGIGANTRIAQLIPNANGFVNTLTAAYNGRHALVLRPDDVWLAILSQFSLYVNAHAEILGANFGGDEGQRGLRIQKLSEEMWMDLGGVARDLVGIVEKNVVDPELRAWAMPTFSTTTFTDTTVASVLFMSALHDHSGPAFEEVGGDCGIPRVTLEGEKADWEDILGRLERLKWYGVEAIAWYHLLRPVLVRFVRAFEEPEGAENVEFWAKVVNSDPGAEWPSYYSGWINAFMAFGKNGEWVGNALVSDLISDAADTLTAPEFWSTYLKNDAQMLTTTWPVDDGGGSEDSSSQEEIQKLVMDGTPYHLVDSVPPGYAVVDVTIEDQVTAPATEYKCSMYAGMVGMRVSTTRVNAARRKAAGIVGTRKHKVSADIINNTVSPALGWWIFDKKSEVEAALSDESRQKVDPPRWQRA</sequence>
<dbReference type="Pfam" id="PF14388">
    <property type="entry name" value="DUF4419"/>
    <property type="match status" value="1"/>
</dbReference>